<evidence type="ECO:0000313" key="9">
    <source>
        <dbReference type="EMBL" id="KGA96170.1"/>
    </source>
</evidence>
<comment type="subcellular location">
    <subcellularLocation>
        <location evidence="1 6">Cell membrane</location>
        <topology evidence="1 6">Multi-pass membrane protein</topology>
    </subcellularLocation>
</comment>
<evidence type="ECO:0000256" key="5">
    <source>
        <dbReference type="ARBA" id="ARBA00023136"/>
    </source>
</evidence>
<reference evidence="8" key="1">
    <citation type="submission" date="2012-07" db="EMBL/GenBank/DDBJ databases">
        <title>A Draft Genome for Bacillus alcalophilus strain ATCC 27647.</title>
        <authorList>
            <person name="Attie O."/>
            <person name="Jayaprakash A."/>
            <person name="Sachidanandam R."/>
            <person name="Shah H."/>
            <person name="Paulsen I."/>
            <person name="Morino M."/>
            <person name="Ito M."/>
            <person name="Krulwich T."/>
        </authorList>
    </citation>
    <scope>NUCLEOTIDE SEQUENCE</scope>
    <source>
        <strain evidence="8">ATCC 27647</strain>
    </source>
</reference>
<dbReference type="GO" id="GO:0005886">
    <property type="term" value="C:plasma membrane"/>
    <property type="evidence" value="ECO:0007669"/>
    <property type="project" value="UniProtKB-SubCell"/>
</dbReference>
<dbReference type="PANTHER" id="PTHR30561">
    <property type="entry name" value="SMR FAMILY PROTON-DEPENDENT DRUG EFFLUX TRANSPORTER SUGE"/>
    <property type="match status" value="1"/>
</dbReference>
<evidence type="ECO:0000313" key="12">
    <source>
        <dbReference type="Proteomes" id="UP000297014"/>
    </source>
</evidence>
<dbReference type="RefSeq" id="WP_003324513.1">
    <property type="nucleotide sequence ID" value="NZ_ALPT02000076.1"/>
</dbReference>
<protein>
    <submittedName>
        <fullName evidence="8">Multidrug efflux transporter</fullName>
    </submittedName>
    <submittedName>
        <fullName evidence="9">Multidrug resistance protein SMR</fullName>
    </submittedName>
</protein>
<organism evidence="9 11">
    <name type="scientific">Alkalihalobacillus alcalophilus ATCC 27647 = CGMCC 1.3604</name>
    <dbReference type="NCBI Taxonomy" id="1218173"/>
    <lineage>
        <taxon>Bacteria</taxon>
        <taxon>Bacillati</taxon>
        <taxon>Bacillota</taxon>
        <taxon>Bacilli</taxon>
        <taxon>Bacillales</taxon>
        <taxon>Bacillaceae</taxon>
        <taxon>Alkalihalobacillus</taxon>
    </lineage>
</organism>
<feature type="transmembrane region" description="Helical" evidence="7">
    <location>
        <begin position="58"/>
        <end position="77"/>
    </location>
</feature>
<dbReference type="OrthoDB" id="2168659at2"/>
<evidence type="ECO:0000256" key="4">
    <source>
        <dbReference type="ARBA" id="ARBA00022989"/>
    </source>
</evidence>
<dbReference type="EMBL" id="JX399561">
    <property type="protein sequence ID" value="AFV25984.1"/>
    <property type="molecule type" value="Genomic_DNA"/>
</dbReference>
<dbReference type="PANTHER" id="PTHR30561:SF7">
    <property type="entry name" value="GUANIDINIUM EFFLUX SYSTEM SUBUNIT GDNC-RELATED"/>
    <property type="match status" value="1"/>
</dbReference>
<dbReference type="InterPro" id="IPR000390">
    <property type="entry name" value="Small_drug/metabolite_transptr"/>
</dbReference>
<sequence>MKKEWILLIVAACFEVGWVIGLKHSTSLFEWGATILAIIISFSLLIRSGSRLPVGTAYAVFVGLGTAGTVIFDMAVFGEPFRWSVVMLIVLLLVGVLGLKMRTFDKEEDKEVGEA</sequence>
<dbReference type="GO" id="GO:0022857">
    <property type="term" value="F:transmembrane transporter activity"/>
    <property type="evidence" value="ECO:0007669"/>
    <property type="project" value="InterPro"/>
</dbReference>
<keyword evidence="5 7" id="KW-0472">Membrane</keyword>
<evidence type="ECO:0000256" key="1">
    <source>
        <dbReference type="ARBA" id="ARBA00004651"/>
    </source>
</evidence>
<keyword evidence="3 6" id="KW-0812">Transmembrane</keyword>
<dbReference type="AlphaFoldDB" id="J8TL91"/>
<accession>J8TL91</accession>
<dbReference type="InterPro" id="IPR037185">
    <property type="entry name" value="EmrE-like"/>
</dbReference>
<dbReference type="Pfam" id="PF00893">
    <property type="entry name" value="Multi_Drug_Res"/>
    <property type="match status" value="1"/>
</dbReference>
<gene>
    <name evidence="10" type="ORF">AJ85_17700</name>
    <name evidence="8" type="ORF">BalcAV4015</name>
    <name evidence="9" type="ORF">BALCAV_0217920</name>
</gene>
<dbReference type="Gene3D" id="1.10.3730.20">
    <property type="match status" value="1"/>
</dbReference>
<name>J8TL91_ALKAL</name>
<evidence type="ECO:0000256" key="2">
    <source>
        <dbReference type="ARBA" id="ARBA00022475"/>
    </source>
</evidence>
<dbReference type="Proteomes" id="UP000002754">
    <property type="component" value="Unassembled WGS sequence"/>
</dbReference>
<reference evidence="9 11" key="2">
    <citation type="journal article" date="2014" name="Genome Announc.">
        <title>Draft Genome Sequence of Bacillus alcalophilus AV1934, a Classic Alkaliphile Isolated from Human Feces in 1934.</title>
        <authorList>
            <person name="Attie O."/>
            <person name="Jayaprakash A."/>
            <person name="Shah H."/>
            <person name="Paulsen I.T."/>
            <person name="Morino M."/>
            <person name="Takahashi Y."/>
            <person name="Narumi I."/>
            <person name="Sachidanandam R."/>
            <person name="Satoh K."/>
            <person name="Ito M."/>
            <person name="Krulwich T.A."/>
        </authorList>
    </citation>
    <scope>NUCLEOTIDE SEQUENCE [LARGE SCALE GENOMIC DNA]</scope>
    <source>
        <strain evidence="9 11">AV1934</strain>
    </source>
</reference>
<dbReference type="EMBL" id="ALPT02000076">
    <property type="protein sequence ID" value="KGA96170.1"/>
    <property type="molecule type" value="Genomic_DNA"/>
</dbReference>
<evidence type="ECO:0000256" key="6">
    <source>
        <dbReference type="RuleBase" id="RU003942"/>
    </source>
</evidence>
<dbReference type="InterPro" id="IPR045324">
    <property type="entry name" value="Small_multidrug_res"/>
</dbReference>
<keyword evidence="11" id="KW-1185">Reference proteome</keyword>
<comment type="similarity">
    <text evidence="6">Belongs to the drug/metabolite transporter (DMT) superfamily. Small multidrug resistance (SMR) (TC 2.A.7.1) family.</text>
</comment>
<proteinExistence type="inferred from homology"/>
<dbReference type="EMBL" id="JALP01000232">
    <property type="protein sequence ID" value="THG89442.1"/>
    <property type="molecule type" value="Genomic_DNA"/>
</dbReference>
<dbReference type="SUPFAM" id="SSF103481">
    <property type="entry name" value="Multidrug resistance efflux transporter EmrE"/>
    <property type="match status" value="1"/>
</dbReference>
<keyword evidence="4 7" id="KW-1133">Transmembrane helix</keyword>
<dbReference type="eggNOG" id="COG2076">
    <property type="taxonomic scope" value="Bacteria"/>
</dbReference>
<evidence type="ECO:0000313" key="11">
    <source>
        <dbReference type="Proteomes" id="UP000002754"/>
    </source>
</evidence>
<dbReference type="Proteomes" id="UP000297014">
    <property type="component" value="Unassembled WGS sequence"/>
</dbReference>
<evidence type="ECO:0000256" key="7">
    <source>
        <dbReference type="SAM" id="Phobius"/>
    </source>
</evidence>
<evidence type="ECO:0000256" key="3">
    <source>
        <dbReference type="ARBA" id="ARBA00022692"/>
    </source>
</evidence>
<reference evidence="10 12" key="3">
    <citation type="submission" date="2014-01" db="EMBL/GenBank/DDBJ databases">
        <title>Draft genome sequencing of Bacillus alcalophilus CGMCC 1.3604.</title>
        <authorList>
            <person name="Yang J."/>
            <person name="Diao L."/>
            <person name="Yang S."/>
        </authorList>
    </citation>
    <scope>NUCLEOTIDE SEQUENCE [LARGE SCALE GENOMIC DNA]</scope>
    <source>
        <strain evidence="10 12">CGMCC 1.3604</strain>
    </source>
</reference>
<evidence type="ECO:0000313" key="10">
    <source>
        <dbReference type="EMBL" id="THG89442.1"/>
    </source>
</evidence>
<feature type="transmembrane region" description="Helical" evidence="7">
    <location>
        <begin position="5"/>
        <end position="22"/>
    </location>
</feature>
<feature type="transmembrane region" description="Helical" evidence="7">
    <location>
        <begin position="28"/>
        <end position="46"/>
    </location>
</feature>
<evidence type="ECO:0000313" key="8">
    <source>
        <dbReference type="EMBL" id="AFV25984.1"/>
    </source>
</evidence>
<dbReference type="STRING" id="1218173.BALCAV_0217920"/>
<feature type="transmembrane region" description="Helical" evidence="7">
    <location>
        <begin position="83"/>
        <end position="101"/>
    </location>
</feature>
<keyword evidence="2" id="KW-1003">Cell membrane</keyword>